<dbReference type="Gene3D" id="3.90.350.10">
    <property type="entry name" value="Transposase Inhibitor Protein From Tn5, Chain A, domain 1"/>
    <property type="match status" value="1"/>
</dbReference>
<name>A0A1M6NZX0_9CLOT</name>
<feature type="domain" description="Transposase IS701-like DDE" evidence="1">
    <location>
        <begin position="71"/>
        <end position="248"/>
    </location>
</feature>
<dbReference type="EMBL" id="FRAD01000011">
    <property type="protein sequence ID" value="SHK01210.1"/>
    <property type="molecule type" value="Genomic_DNA"/>
</dbReference>
<evidence type="ECO:0000259" key="1">
    <source>
        <dbReference type="Pfam" id="PF13546"/>
    </source>
</evidence>
<gene>
    <name evidence="2" type="ORF">SAMN02745248_01573</name>
</gene>
<reference evidence="2 3" key="1">
    <citation type="submission" date="2016-11" db="EMBL/GenBank/DDBJ databases">
        <authorList>
            <person name="Jaros S."/>
            <person name="Januszkiewicz K."/>
            <person name="Wedrychowicz H."/>
        </authorList>
    </citation>
    <scope>NUCLEOTIDE SEQUENCE [LARGE SCALE GENOMIC DNA]</scope>
    <source>
        <strain evidence="2 3">DSM 3090</strain>
    </source>
</reference>
<dbReference type="PANTHER" id="PTHR33258:SF1">
    <property type="entry name" value="TRANSPOSASE INSL FOR INSERTION SEQUENCE ELEMENT IS186A-RELATED"/>
    <property type="match status" value="1"/>
</dbReference>
<dbReference type="OrthoDB" id="29496at2"/>
<dbReference type="Pfam" id="PF04693">
    <property type="entry name" value="DDE_Tnp_2"/>
    <property type="match status" value="1"/>
</dbReference>
<dbReference type="InterPro" id="IPR012337">
    <property type="entry name" value="RNaseH-like_sf"/>
</dbReference>
<keyword evidence="3" id="KW-1185">Reference proteome</keyword>
<evidence type="ECO:0000313" key="2">
    <source>
        <dbReference type="EMBL" id="SHK01210.1"/>
    </source>
</evidence>
<dbReference type="RefSeq" id="WP_072903528.1">
    <property type="nucleotide sequence ID" value="NZ_FRAD01000011.1"/>
</dbReference>
<protein>
    <submittedName>
        <fullName evidence="2">Transposase DDE domain-containing protein</fullName>
    </submittedName>
</protein>
<dbReference type="AlphaFoldDB" id="A0A1M6NZX0"/>
<dbReference type="STRING" id="1121331.SAMN02745248_01573"/>
<sequence length="452" mass="52209">MINQMSQNGHTPNAFSNAFKEIEIGKLMRKSNITKACGISAYEVFQFLLLLVFQGKNLFRFLNSKHKDRAVSKNTYYRFLNETSYNWSKFLLLLAAKVATVFDALTRPERVKVLILDDSVIKRNRSKSVELLARVFDHVEHKYQKGFTLLALGWSDGYSFIPTGFNMLSSANESNRYNEISNQIDHRTNGYKFRKESMMHKTDAAVLLVKNALNAGIKADYVLMDTWFTTEPMIREILATGIDAIGMVKQLKQRYIYNEKQYTLPELKKFVCFEGARNIFGSLVVTTKTGIPVKIVFVRNSNKKSECLYILSTNCSLSDEEIVRIYGNRWSIECFFKSSKSFMKLGTEFQSHNYGAMVSHTAIVFTRYIILEWIRRKENDQKTYGELFFMFCEDIQDMDLANALQSLMALFVEHISTLSADITSMIKSKVTEWMLSQASFIQALFRNICWES</sequence>
<accession>A0A1M6NZX0</accession>
<evidence type="ECO:0000313" key="3">
    <source>
        <dbReference type="Proteomes" id="UP000183952"/>
    </source>
</evidence>
<organism evidence="2 3">
    <name type="scientific">Hathewaya proteolytica DSM 3090</name>
    <dbReference type="NCBI Taxonomy" id="1121331"/>
    <lineage>
        <taxon>Bacteria</taxon>
        <taxon>Bacillati</taxon>
        <taxon>Bacillota</taxon>
        <taxon>Clostridia</taxon>
        <taxon>Eubacteriales</taxon>
        <taxon>Clostridiaceae</taxon>
        <taxon>Hathewaya</taxon>
    </lineage>
</organism>
<dbReference type="InterPro" id="IPR006783">
    <property type="entry name" value="Transposase_ISC1217"/>
</dbReference>
<dbReference type="InterPro" id="IPR038721">
    <property type="entry name" value="IS701-like_DDE_dom"/>
</dbReference>
<dbReference type="Proteomes" id="UP000183952">
    <property type="component" value="Unassembled WGS sequence"/>
</dbReference>
<dbReference type="SUPFAM" id="SSF53098">
    <property type="entry name" value="Ribonuclease H-like"/>
    <property type="match status" value="1"/>
</dbReference>
<proteinExistence type="predicted"/>
<dbReference type="Pfam" id="PF13546">
    <property type="entry name" value="DDE_5"/>
    <property type="match status" value="1"/>
</dbReference>
<dbReference type="PANTHER" id="PTHR33258">
    <property type="entry name" value="TRANSPOSASE INSL FOR INSERTION SEQUENCE ELEMENT IS186A-RELATED"/>
    <property type="match status" value="1"/>
</dbReference>